<protein>
    <submittedName>
        <fullName evidence="2">Uncharacterized protein</fullName>
    </submittedName>
</protein>
<dbReference type="Proteomes" id="UP000594454">
    <property type="component" value="Chromosome 2"/>
</dbReference>
<proteinExistence type="predicted"/>
<name>A0A7R8YQJ0_HERIL</name>
<dbReference type="EMBL" id="LR899010">
    <property type="protein sequence ID" value="CAD7081723.1"/>
    <property type="molecule type" value="Genomic_DNA"/>
</dbReference>
<organism evidence="2 3">
    <name type="scientific">Hermetia illucens</name>
    <name type="common">Black soldier fly</name>
    <dbReference type="NCBI Taxonomy" id="343691"/>
    <lineage>
        <taxon>Eukaryota</taxon>
        <taxon>Metazoa</taxon>
        <taxon>Ecdysozoa</taxon>
        <taxon>Arthropoda</taxon>
        <taxon>Hexapoda</taxon>
        <taxon>Insecta</taxon>
        <taxon>Pterygota</taxon>
        <taxon>Neoptera</taxon>
        <taxon>Endopterygota</taxon>
        <taxon>Diptera</taxon>
        <taxon>Brachycera</taxon>
        <taxon>Stratiomyomorpha</taxon>
        <taxon>Stratiomyidae</taxon>
        <taxon>Hermetiinae</taxon>
        <taxon>Hermetia</taxon>
    </lineage>
</organism>
<sequence length="162" mass="17377">MYSSDTGISLTAQSARPSSRSSLHSSGSIGSYGNRRPSSAPQSGSKGVLVSTSRTGAARSAAILLISCHISATNDNNQNRDGNYDIMTKHLQKQLKHQRQLLHLELPSLKTKNKKVINSLGMNGFDKNDDEMNSFDNGCITIGALPTPASETARFAVLDDQV</sequence>
<gene>
    <name evidence="2" type="ORF">HERILL_LOCUS4816</name>
</gene>
<reference evidence="2 3" key="1">
    <citation type="submission" date="2020-11" db="EMBL/GenBank/DDBJ databases">
        <authorList>
            <person name="Wallbank WR R."/>
            <person name="Pardo Diaz C."/>
            <person name="Kozak K."/>
            <person name="Martin S."/>
            <person name="Jiggins C."/>
            <person name="Moest M."/>
            <person name="Warren A I."/>
            <person name="Generalovic N T."/>
            <person name="Byers J.R.P. K."/>
            <person name="Montejo-Kovacevich G."/>
            <person name="Yen C E."/>
        </authorList>
    </citation>
    <scope>NUCLEOTIDE SEQUENCE [LARGE SCALE GENOMIC DNA]</scope>
</reference>
<evidence type="ECO:0000256" key="1">
    <source>
        <dbReference type="SAM" id="MobiDB-lite"/>
    </source>
</evidence>
<feature type="compositionally biased region" description="Low complexity" evidence="1">
    <location>
        <begin position="14"/>
        <end position="31"/>
    </location>
</feature>
<evidence type="ECO:0000313" key="3">
    <source>
        <dbReference type="Proteomes" id="UP000594454"/>
    </source>
</evidence>
<dbReference type="AlphaFoldDB" id="A0A7R8YQJ0"/>
<keyword evidence="3" id="KW-1185">Reference proteome</keyword>
<accession>A0A7R8YQJ0</accession>
<feature type="compositionally biased region" description="Polar residues" evidence="1">
    <location>
        <begin position="1"/>
        <end position="13"/>
    </location>
</feature>
<feature type="compositionally biased region" description="Polar residues" evidence="1">
    <location>
        <begin position="36"/>
        <end position="45"/>
    </location>
</feature>
<feature type="region of interest" description="Disordered" evidence="1">
    <location>
        <begin position="1"/>
        <end position="51"/>
    </location>
</feature>
<dbReference type="InParanoid" id="A0A7R8YQJ0"/>
<evidence type="ECO:0000313" key="2">
    <source>
        <dbReference type="EMBL" id="CAD7081723.1"/>
    </source>
</evidence>
<dbReference type="OrthoDB" id="6345081at2759"/>